<evidence type="ECO:0000313" key="7">
    <source>
        <dbReference type="EMBL" id="WWD04056.1"/>
    </source>
</evidence>
<evidence type="ECO:0000256" key="1">
    <source>
        <dbReference type="ARBA" id="ARBA00004127"/>
    </source>
</evidence>
<feature type="transmembrane region" description="Helical" evidence="5">
    <location>
        <begin position="153"/>
        <end position="175"/>
    </location>
</feature>
<dbReference type="PANTHER" id="PTHR21324">
    <property type="entry name" value="FASTING-INDUCIBLE INTEGRAL MEMBRANE PROTEIN TM6P1-RELATED"/>
    <property type="match status" value="1"/>
</dbReference>
<feature type="transmembrane region" description="Helical" evidence="5">
    <location>
        <begin position="124"/>
        <end position="147"/>
    </location>
</feature>
<feature type="transmembrane region" description="Helical" evidence="5">
    <location>
        <begin position="246"/>
        <end position="265"/>
    </location>
</feature>
<dbReference type="Pfam" id="PF10277">
    <property type="entry name" value="Frag1"/>
    <property type="match status" value="1"/>
</dbReference>
<feature type="transmembrane region" description="Helical" evidence="5">
    <location>
        <begin position="195"/>
        <end position="217"/>
    </location>
</feature>
<evidence type="ECO:0000256" key="3">
    <source>
        <dbReference type="ARBA" id="ARBA00022989"/>
    </source>
</evidence>
<feature type="transmembrane region" description="Helical" evidence="5">
    <location>
        <begin position="71"/>
        <end position="104"/>
    </location>
</feature>
<keyword evidence="4 5" id="KW-0472">Membrane</keyword>
<dbReference type="InterPro" id="IPR019402">
    <property type="entry name" value="CWH43_N"/>
</dbReference>
<dbReference type="GeneID" id="91100923"/>
<dbReference type="PANTHER" id="PTHR21324:SF2">
    <property type="entry name" value="EG:22E5.9 PROTEIN"/>
    <property type="match status" value="1"/>
</dbReference>
<evidence type="ECO:0000259" key="6">
    <source>
        <dbReference type="Pfam" id="PF10277"/>
    </source>
</evidence>
<gene>
    <name evidence="7" type="ORF">V865_002119</name>
</gene>
<accession>A0AAX4KC40</accession>
<evidence type="ECO:0000256" key="4">
    <source>
        <dbReference type="ARBA" id="ARBA00023136"/>
    </source>
</evidence>
<keyword evidence="2 5" id="KW-0812">Transmembrane</keyword>
<dbReference type="AlphaFoldDB" id="A0AAX4KC40"/>
<dbReference type="EMBL" id="CP144089">
    <property type="protein sequence ID" value="WWD04056.1"/>
    <property type="molecule type" value="Genomic_DNA"/>
</dbReference>
<dbReference type="Proteomes" id="UP001358614">
    <property type="component" value="Chromosome 1"/>
</dbReference>
<proteinExistence type="predicted"/>
<organism evidence="7 8">
    <name type="scientific">Kwoniella europaea PYCC6329</name>
    <dbReference type="NCBI Taxonomy" id="1423913"/>
    <lineage>
        <taxon>Eukaryota</taxon>
        <taxon>Fungi</taxon>
        <taxon>Dikarya</taxon>
        <taxon>Basidiomycota</taxon>
        <taxon>Agaricomycotina</taxon>
        <taxon>Tremellomycetes</taxon>
        <taxon>Tremellales</taxon>
        <taxon>Cryptococcaceae</taxon>
        <taxon>Kwoniella</taxon>
    </lineage>
</organism>
<dbReference type="InterPro" id="IPR050911">
    <property type="entry name" value="DRAM/TMEM150_Autophagy_Mod"/>
</dbReference>
<evidence type="ECO:0000313" key="8">
    <source>
        <dbReference type="Proteomes" id="UP001358614"/>
    </source>
</evidence>
<feature type="domain" description="CWH43-like N-terminal" evidence="6">
    <location>
        <begin position="36"/>
        <end position="265"/>
    </location>
</feature>
<name>A0AAX4KC40_9TREE</name>
<evidence type="ECO:0000256" key="5">
    <source>
        <dbReference type="SAM" id="Phobius"/>
    </source>
</evidence>
<reference evidence="7 8" key="1">
    <citation type="submission" date="2024-01" db="EMBL/GenBank/DDBJ databases">
        <title>Comparative genomics of Cryptococcus and Kwoniella reveals pathogenesis evolution and contrasting modes of karyotype evolution via chromosome fusion or intercentromeric recombination.</title>
        <authorList>
            <person name="Coelho M.A."/>
            <person name="David-Palma M."/>
            <person name="Shea T."/>
            <person name="Bowers K."/>
            <person name="McGinley-Smith S."/>
            <person name="Mohammad A.W."/>
            <person name="Gnirke A."/>
            <person name="Yurkov A.M."/>
            <person name="Nowrousian M."/>
            <person name="Sun S."/>
            <person name="Cuomo C.A."/>
            <person name="Heitman J."/>
        </authorList>
    </citation>
    <scope>NUCLEOTIDE SEQUENCE [LARGE SCALE GENOMIC DNA]</scope>
    <source>
        <strain evidence="7 8">PYCC6329</strain>
    </source>
</reference>
<dbReference type="RefSeq" id="XP_066082023.1">
    <property type="nucleotide sequence ID" value="XM_066225926.1"/>
</dbReference>
<keyword evidence="3 5" id="KW-1133">Transmembrane helix</keyword>
<sequence length="283" mass="32333">MSKSDKPQSESQSKSNDSRRTVKAKRFFSNCFVGSYIYLPIAAVIVWFFGLIILLFMWIQDGKPRYRPTQASIAFISSVGAAYPTLFICICVSVVLLYFPTVCVIRYLRHKNRIPGTVQRKEKLFSWLAIAFCGLGCMGLLVLSIWNCWDYNQIHWCGTFLFITGVSFSAIFQTAEVWCLKKEHPDRIHLKRNGIAKLSVVVLPIILACAFGGFYTLCHGNPTSEDGEYTPEQCENYSSTAAIMEWSIAFSLNLYFITLVIDLWPSRKTSSRYIRREEAEEKV</sequence>
<protein>
    <recommendedName>
        <fullName evidence="6">CWH43-like N-terminal domain-containing protein</fullName>
    </recommendedName>
</protein>
<keyword evidence="8" id="KW-1185">Reference proteome</keyword>
<evidence type="ECO:0000256" key="2">
    <source>
        <dbReference type="ARBA" id="ARBA00022692"/>
    </source>
</evidence>
<dbReference type="GO" id="GO:0012505">
    <property type="term" value="C:endomembrane system"/>
    <property type="evidence" value="ECO:0007669"/>
    <property type="project" value="UniProtKB-SubCell"/>
</dbReference>
<feature type="transmembrane region" description="Helical" evidence="5">
    <location>
        <begin position="36"/>
        <end position="59"/>
    </location>
</feature>
<dbReference type="GO" id="GO:0005886">
    <property type="term" value="C:plasma membrane"/>
    <property type="evidence" value="ECO:0007669"/>
    <property type="project" value="TreeGrafter"/>
</dbReference>
<comment type="subcellular location">
    <subcellularLocation>
        <location evidence="1">Endomembrane system</location>
        <topology evidence="1">Multi-pass membrane protein</topology>
    </subcellularLocation>
</comment>
<dbReference type="KEGG" id="ker:91100923"/>